<dbReference type="HAMAP" id="MF_00385">
    <property type="entry name" value="Ribosomal_bS16"/>
    <property type="match status" value="1"/>
</dbReference>
<dbReference type="PANTHER" id="PTHR12919">
    <property type="entry name" value="30S RIBOSOMAL PROTEIN S16"/>
    <property type="match status" value="1"/>
</dbReference>
<dbReference type="RefSeq" id="WP_259315531.1">
    <property type="nucleotide sequence ID" value="NZ_CP087164.1"/>
</dbReference>
<dbReference type="GO" id="GO:0005737">
    <property type="term" value="C:cytoplasm"/>
    <property type="evidence" value="ECO:0007669"/>
    <property type="project" value="UniProtKB-ARBA"/>
</dbReference>
<dbReference type="GO" id="GO:0006412">
    <property type="term" value="P:translation"/>
    <property type="evidence" value="ECO:0007669"/>
    <property type="project" value="UniProtKB-UniRule"/>
</dbReference>
<keyword evidence="1 3" id="KW-0689">Ribosomal protein</keyword>
<dbReference type="InterPro" id="IPR000307">
    <property type="entry name" value="Ribosomal_bS16"/>
</dbReference>
<sequence>MAVRLRLTRIGGKKDPVWRVVVADQRSPRDGRVIETVGHYNAQTEPSTIRLDEERIRAWLDRGAQPTNTVRKLMRIQGIS</sequence>
<dbReference type="AlphaFoldDB" id="A0A9E7C0P8"/>
<dbReference type="Gene3D" id="3.30.1320.10">
    <property type="match status" value="1"/>
</dbReference>
<accession>A0A9E7C0P8</accession>
<dbReference type="SUPFAM" id="SSF54565">
    <property type="entry name" value="Ribosomal protein S16"/>
    <property type="match status" value="1"/>
</dbReference>
<keyword evidence="2 3" id="KW-0687">Ribonucleoprotein</keyword>
<keyword evidence="5" id="KW-1185">Reference proteome</keyword>
<evidence type="ECO:0000313" key="4">
    <source>
        <dbReference type="EMBL" id="UGS35849.1"/>
    </source>
</evidence>
<comment type="similarity">
    <text evidence="3">Belongs to the bacterial ribosomal protein bS16 family.</text>
</comment>
<dbReference type="PANTHER" id="PTHR12919:SF20">
    <property type="entry name" value="SMALL RIBOSOMAL SUBUNIT PROTEIN BS16M"/>
    <property type="match status" value="1"/>
</dbReference>
<evidence type="ECO:0000256" key="2">
    <source>
        <dbReference type="ARBA" id="ARBA00023274"/>
    </source>
</evidence>
<evidence type="ECO:0000256" key="1">
    <source>
        <dbReference type="ARBA" id="ARBA00022980"/>
    </source>
</evidence>
<proteinExistence type="inferred from homology"/>
<gene>
    <name evidence="3 4" type="primary">rpsP</name>
    <name evidence="4" type="ORF">DSM104329_02246</name>
</gene>
<dbReference type="GO" id="GO:0003735">
    <property type="term" value="F:structural constituent of ribosome"/>
    <property type="evidence" value="ECO:0007669"/>
    <property type="project" value="InterPro"/>
</dbReference>
<dbReference type="KEGG" id="sbae:DSM104329_02246"/>
<dbReference type="Pfam" id="PF00886">
    <property type="entry name" value="Ribosomal_S16"/>
    <property type="match status" value="1"/>
</dbReference>
<evidence type="ECO:0000313" key="5">
    <source>
        <dbReference type="Proteomes" id="UP001162834"/>
    </source>
</evidence>
<dbReference type="EMBL" id="CP087164">
    <property type="protein sequence ID" value="UGS35849.1"/>
    <property type="molecule type" value="Genomic_DNA"/>
</dbReference>
<organism evidence="4 5">
    <name type="scientific">Capillimicrobium parvum</name>
    <dbReference type="NCBI Taxonomy" id="2884022"/>
    <lineage>
        <taxon>Bacteria</taxon>
        <taxon>Bacillati</taxon>
        <taxon>Actinomycetota</taxon>
        <taxon>Thermoleophilia</taxon>
        <taxon>Solirubrobacterales</taxon>
        <taxon>Capillimicrobiaceae</taxon>
        <taxon>Capillimicrobium</taxon>
    </lineage>
</organism>
<protein>
    <recommendedName>
        <fullName evidence="3">Small ribosomal subunit protein bS16</fullName>
    </recommendedName>
</protein>
<name>A0A9E7C0P8_9ACTN</name>
<dbReference type="Proteomes" id="UP001162834">
    <property type="component" value="Chromosome"/>
</dbReference>
<dbReference type="GO" id="GO:0015935">
    <property type="term" value="C:small ribosomal subunit"/>
    <property type="evidence" value="ECO:0007669"/>
    <property type="project" value="TreeGrafter"/>
</dbReference>
<dbReference type="InterPro" id="IPR023803">
    <property type="entry name" value="Ribosomal_bS16_dom_sf"/>
</dbReference>
<evidence type="ECO:0000256" key="3">
    <source>
        <dbReference type="HAMAP-Rule" id="MF_00385"/>
    </source>
</evidence>
<dbReference type="NCBIfam" id="TIGR00002">
    <property type="entry name" value="S16"/>
    <property type="match status" value="1"/>
</dbReference>
<reference evidence="4" key="1">
    <citation type="journal article" date="2022" name="Int. J. Syst. Evol. Microbiol.">
        <title>Pseudomonas aegrilactucae sp. nov. and Pseudomonas morbosilactucae sp. nov., pathogens causing bacterial rot of lettuce in Japan.</title>
        <authorList>
            <person name="Sawada H."/>
            <person name="Fujikawa T."/>
            <person name="Satou M."/>
        </authorList>
    </citation>
    <scope>NUCLEOTIDE SEQUENCE</scope>
    <source>
        <strain evidence="4">0166_1</strain>
    </source>
</reference>